<protein>
    <submittedName>
        <fullName evidence="3">Uncharacterized protein</fullName>
    </submittedName>
</protein>
<name>A0A9N7TSL0_PLEPL</name>
<feature type="region of interest" description="Disordered" evidence="1">
    <location>
        <begin position="1"/>
        <end position="24"/>
    </location>
</feature>
<feature type="region of interest" description="Disordered" evidence="1">
    <location>
        <begin position="119"/>
        <end position="147"/>
    </location>
</feature>
<keyword evidence="2" id="KW-1133">Transmembrane helix</keyword>
<dbReference type="EMBL" id="CADEAL010000301">
    <property type="protein sequence ID" value="CAB1418032.1"/>
    <property type="molecule type" value="Genomic_DNA"/>
</dbReference>
<gene>
    <name evidence="3" type="ORF">PLEPLA_LOCUS5854</name>
</gene>
<keyword evidence="2" id="KW-0812">Transmembrane</keyword>
<evidence type="ECO:0000256" key="2">
    <source>
        <dbReference type="SAM" id="Phobius"/>
    </source>
</evidence>
<comment type="caution">
    <text evidence="3">The sequence shown here is derived from an EMBL/GenBank/DDBJ whole genome shotgun (WGS) entry which is preliminary data.</text>
</comment>
<feature type="compositionally biased region" description="Polar residues" evidence="1">
    <location>
        <begin position="11"/>
        <end position="24"/>
    </location>
</feature>
<feature type="region of interest" description="Disordered" evidence="1">
    <location>
        <begin position="52"/>
        <end position="71"/>
    </location>
</feature>
<evidence type="ECO:0000313" key="4">
    <source>
        <dbReference type="Proteomes" id="UP001153269"/>
    </source>
</evidence>
<evidence type="ECO:0000256" key="1">
    <source>
        <dbReference type="SAM" id="MobiDB-lite"/>
    </source>
</evidence>
<feature type="compositionally biased region" description="Polar residues" evidence="1">
    <location>
        <begin position="52"/>
        <end position="65"/>
    </location>
</feature>
<organism evidence="3 4">
    <name type="scientific">Pleuronectes platessa</name>
    <name type="common">European plaice</name>
    <dbReference type="NCBI Taxonomy" id="8262"/>
    <lineage>
        <taxon>Eukaryota</taxon>
        <taxon>Metazoa</taxon>
        <taxon>Chordata</taxon>
        <taxon>Craniata</taxon>
        <taxon>Vertebrata</taxon>
        <taxon>Euteleostomi</taxon>
        <taxon>Actinopterygii</taxon>
        <taxon>Neopterygii</taxon>
        <taxon>Teleostei</taxon>
        <taxon>Neoteleostei</taxon>
        <taxon>Acanthomorphata</taxon>
        <taxon>Carangaria</taxon>
        <taxon>Pleuronectiformes</taxon>
        <taxon>Pleuronectoidei</taxon>
        <taxon>Pleuronectidae</taxon>
        <taxon>Pleuronectes</taxon>
    </lineage>
</organism>
<dbReference type="AlphaFoldDB" id="A0A9N7TSL0"/>
<proteinExistence type="predicted"/>
<sequence length="184" mass="20346">MDGRMDGEGWTDSTRSTVNAPTTSTCATKERANALVTHTLATLSAQIQQLRGSATAEHSQPQCLSTGRGRGGGELRDAAGLTLSSPVLPPLIYEKTLSSPAKFAKSNFQLIRRSQQQAHRAYREEQTGEEEGERGREREREGEKEGGREGPRWLFVFFFFLSFLLVFTGFLLLSSQLFITAWSG</sequence>
<accession>A0A9N7TSL0</accession>
<feature type="transmembrane region" description="Helical" evidence="2">
    <location>
        <begin position="153"/>
        <end position="179"/>
    </location>
</feature>
<keyword evidence="2" id="KW-0472">Membrane</keyword>
<evidence type="ECO:0000313" key="3">
    <source>
        <dbReference type="EMBL" id="CAB1418032.1"/>
    </source>
</evidence>
<feature type="compositionally biased region" description="Basic and acidic residues" evidence="1">
    <location>
        <begin position="133"/>
        <end position="147"/>
    </location>
</feature>
<dbReference type="Proteomes" id="UP001153269">
    <property type="component" value="Unassembled WGS sequence"/>
</dbReference>
<keyword evidence="4" id="KW-1185">Reference proteome</keyword>
<reference evidence="3" key="1">
    <citation type="submission" date="2020-03" db="EMBL/GenBank/DDBJ databases">
        <authorList>
            <person name="Weist P."/>
        </authorList>
    </citation>
    <scope>NUCLEOTIDE SEQUENCE</scope>
</reference>